<evidence type="ECO:0000256" key="1">
    <source>
        <dbReference type="ARBA" id="ARBA00001798"/>
    </source>
</evidence>
<dbReference type="InterPro" id="IPR044066">
    <property type="entry name" value="TRIAD_supradom"/>
</dbReference>
<dbReference type="GeneID" id="92026855"/>
<dbReference type="EMBL" id="JBBPEH010000013">
    <property type="protein sequence ID" value="KAK7530779.1"/>
    <property type="molecule type" value="Genomic_DNA"/>
</dbReference>
<evidence type="ECO:0000256" key="2">
    <source>
        <dbReference type="ARBA" id="ARBA00012251"/>
    </source>
</evidence>
<name>A0ABR1L7W4_9PEZI</name>
<dbReference type="PROSITE" id="PS00518">
    <property type="entry name" value="ZF_RING_1"/>
    <property type="match status" value="1"/>
</dbReference>
<dbReference type="PANTHER" id="PTHR11685">
    <property type="entry name" value="RBR FAMILY RING FINGER AND IBR DOMAIN-CONTAINING"/>
    <property type="match status" value="1"/>
</dbReference>
<evidence type="ECO:0000313" key="14">
    <source>
        <dbReference type="Proteomes" id="UP001360953"/>
    </source>
</evidence>
<dbReference type="EC" id="2.3.2.31" evidence="2"/>
<evidence type="ECO:0000256" key="4">
    <source>
        <dbReference type="ARBA" id="ARBA00022723"/>
    </source>
</evidence>
<keyword evidence="8" id="KW-0862">Zinc</keyword>
<dbReference type="PROSITE" id="PS50089">
    <property type="entry name" value="ZF_RING_2"/>
    <property type="match status" value="1"/>
</dbReference>
<accession>A0ABR1L7W4</accession>
<keyword evidence="4" id="KW-0479">Metal-binding</keyword>
<evidence type="ECO:0000256" key="5">
    <source>
        <dbReference type="ARBA" id="ARBA00022737"/>
    </source>
</evidence>
<dbReference type="Proteomes" id="UP001360953">
    <property type="component" value="Unassembled WGS sequence"/>
</dbReference>
<organism evidence="13 14">
    <name type="scientific">Phyllosticta citribraziliensis</name>
    <dbReference type="NCBI Taxonomy" id="989973"/>
    <lineage>
        <taxon>Eukaryota</taxon>
        <taxon>Fungi</taxon>
        <taxon>Dikarya</taxon>
        <taxon>Ascomycota</taxon>
        <taxon>Pezizomycotina</taxon>
        <taxon>Dothideomycetes</taxon>
        <taxon>Dothideomycetes incertae sedis</taxon>
        <taxon>Botryosphaeriales</taxon>
        <taxon>Phyllostictaceae</taxon>
        <taxon>Phyllosticta</taxon>
    </lineage>
</organism>
<dbReference type="PROSITE" id="PS51873">
    <property type="entry name" value="TRIAD"/>
    <property type="match status" value="1"/>
</dbReference>
<keyword evidence="3" id="KW-0808">Transferase</keyword>
<evidence type="ECO:0000256" key="8">
    <source>
        <dbReference type="ARBA" id="ARBA00022833"/>
    </source>
</evidence>
<evidence type="ECO:0000256" key="3">
    <source>
        <dbReference type="ARBA" id="ARBA00022679"/>
    </source>
</evidence>
<dbReference type="CDD" id="cd20335">
    <property type="entry name" value="BRcat_RBR"/>
    <property type="match status" value="1"/>
</dbReference>
<feature type="compositionally biased region" description="Basic and acidic residues" evidence="10">
    <location>
        <begin position="90"/>
        <end position="107"/>
    </location>
</feature>
<feature type="domain" description="RING-type" evidence="12">
    <location>
        <begin position="255"/>
        <end position="458"/>
    </location>
</feature>
<feature type="compositionally biased region" description="Polar residues" evidence="10">
    <location>
        <begin position="226"/>
        <end position="235"/>
    </location>
</feature>
<feature type="region of interest" description="Disordered" evidence="10">
    <location>
        <begin position="22"/>
        <end position="235"/>
    </location>
</feature>
<keyword evidence="6 9" id="KW-0863">Zinc-finger</keyword>
<evidence type="ECO:0000256" key="6">
    <source>
        <dbReference type="ARBA" id="ARBA00022771"/>
    </source>
</evidence>
<comment type="caution">
    <text evidence="13">The sequence shown here is derived from an EMBL/GenBank/DDBJ whole genome shotgun (WGS) entry which is preliminary data.</text>
</comment>
<keyword evidence="5" id="KW-0677">Repeat</keyword>
<evidence type="ECO:0000256" key="10">
    <source>
        <dbReference type="SAM" id="MobiDB-lite"/>
    </source>
</evidence>
<evidence type="ECO:0000313" key="13">
    <source>
        <dbReference type="EMBL" id="KAK7530779.1"/>
    </source>
</evidence>
<comment type="catalytic activity">
    <reaction evidence="1">
        <text>[E2 ubiquitin-conjugating enzyme]-S-ubiquitinyl-L-cysteine + [acceptor protein]-L-lysine = [E2 ubiquitin-conjugating enzyme]-L-cysteine + [acceptor protein]-N(6)-ubiquitinyl-L-lysine.</text>
        <dbReference type="EC" id="2.3.2.31"/>
    </reaction>
</comment>
<dbReference type="InterPro" id="IPR017907">
    <property type="entry name" value="Znf_RING_CS"/>
</dbReference>
<reference evidence="13 14" key="1">
    <citation type="submission" date="2024-04" db="EMBL/GenBank/DDBJ databases">
        <title>Phyllosticta paracitricarpa is synonymous to the EU quarantine fungus P. citricarpa based on phylogenomic analyses.</title>
        <authorList>
            <consortium name="Lawrence Berkeley National Laboratory"/>
            <person name="Van ingen-buijs V.A."/>
            <person name="Van westerhoven A.C."/>
            <person name="Haridas S."/>
            <person name="Skiadas P."/>
            <person name="Martin F."/>
            <person name="Groenewald J.Z."/>
            <person name="Crous P.W."/>
            <person name="Seidl M.F."/>
        </authorList>
    </citation>
    <scope>NUCLEOTIDE SEQUENCE [LARGE SCALE GENOMIC DNA]</scope>
    <source>
        <strain evidence="13 14">CPC 17464</strain>
    </source>
</reference>
<dbReference type="Gene3D" id="3.30.40.10">
    <property type="entry name" value="Zinc/RING finger domain, C3HC4 (zinc finger)"/>
    <property type="match status" value="1"/>
</dbReference>
<evidence type="ECO:0000256" key="9">
    <source>
        <dbReference type="PROSITE-ProRule" id="PRU00175"/>
    </source>
</evidence>
<dbReference type="Gene3D" id="1.20.120.1750">
    <property type="match status" value="1"/>
</dbReference>
<feature type="compositionally biased region" description="Basic residues" evidence="10">
    <location>
        <begin position="42"/>
        <end position="63"/>
    </location>
</feature>
<feature type="domain" description="RING-type" evidence="11">
    <location>
        <begin position="259"/>
        <end position="303"/>
    </location>
</feature>
<keyword evidence="7" id="KW-0833">Ubl conjugation pathway</keyword>
<feature type="region of interest" description="Disordered" evidence="10">
    <location>
        <begin position="595"/>
        <end position="632"/>
    </location>
</feature>
<dbReference type="SUPFAM" id="SSF57850">
    <property type="entry name" value="RING/U-box"/>
    <property type="match status" value="2"/>
</dbReference>
<feature type="compositionally biased region" description="Basic and acidic residues" evidence="10">
    <location>
        <begin position="119"/>
        <end position="138"/>
    </location>
</feature>
<gene>
    <name evidence="13" type="ORF">J3D65DRAFT_136946</name>
</gene>
<evidence type="ECO:0000259" key="11">
    <source>
        <dbReference type="PROSITE" id="PS50089"/>
    </source>
</evidence>
<proteinExistence type="predicted"/>
<protein>
    <recommendedName>
        <fullName evidence="2">RBR-type E3 ubiquitin transferase</fullName>
        <ecNumber evidence="2">2.3.2.31</ecNumber>
    </recommendedName>
</protein>
<keyword evidence="14" id="KW-1185">Reference proteome</keyword>
<dbReference type="InterPro" id="IPR031127">
    <property type="entry name" value="E3_UB_ligase_RBR"/>
</dbReference>
<dbReference type="RefSeq" id="XP_066650852.1">
    <property type="nucleotide sequence ID" value="XM_066793949.1"/>
</dbReference>
<dbReference type="InterPro" id="IPR013083">
    <property type="entry name" value="Znf_RING/FYVE/PHD"/>
</dbReference>
<evidence type="ECO:0000259" key="12">
    <source>
        <dbReference type="PROSITE" id="PS51873"/>
    </source>
</evidence>
<dbReference type="CDD" id="cd22584">
    <property type="entry name" value="Rcat_RBR_unk"/>
    <property type="match status" value="1"/>
</dbReference>
<dbReference type="InterPro" id="IPR002867">
    <property type="entry name" value="IBR_dom"/>
</dbReference>
<evidence type="ECO:0000256" key="7">
    <source>
        <dbReference type="ARBA" id="ARBA00022786"/>
    </source>
</evidence>
<sequence length="702" mass="80128">MAHHRHGRRPSAGGLFGVASLFGRKEHPHPPSYYDDLDLDHRPHRRRKSKRERHSYDHKRRRRDQSPIVDAPDLDQLRRARAEYYGATPSERRREQPAAAEMPDKKGRSTRQYAYTRRRRDDDKDKRPSKKEREEKDSAVYVYSTPASGNQGSSRSSLRNRRHNVDDGLDQVDIVEVEREPSPPPRADPPRRTVSSRNPQRPVMAKGTVRRSSTTKVPTVAHDAASSESPANQRRNSGLFGLFRHVPPAQPSPEKKHDCVICMDEVRTSRCPKLTCGHRMCHSCLKRQFDLSVKDPQHMPPRCCTSDHIPLKYVDRLFDTKFKILWNKKYQEFTTKNRLYCPSRGCGEWIKPSHIRMDSVAGRKCAKCPRCRTKVCVLCNGKWHTRRQCPRDEETQRFTELAKEAGWQRCYNCKAMVELKEGCNHMTCRCKAQFCMLCGAKWKTCECPWFNYTSLEDDDRLHDMRIPEPYVVIEHDEPGRGRDRAVRAATGERLSPEDYQVPAPRRHHPIYDAERSPIRRLRSMRERERERADEMLARRLQTQIILDAADDIIAPRRAHGGRVAPPAPRAPPTEVSVEVINVGNAADHHMNDFGAPAQPAAPSRREPATLRRTTTTTTRTRRATDSETDAAPSRRMGYARGMAGVTGSGGERRSSVMAGLVDDGAGTARRNGLGRIGMWLAHVENDPAEVEGRYARASGVAY</sequence>
<dbReference type="Pfam" id="PF01485">
    <property type="entry name" value="IBR"/>
    <property type="match status" value="2"/>
</dbReference>
<dbReference type="InterPro" id="IPR001841">
    <property type="entry name" value="Znf_RING"/>
</dbReference>